<evidence type="ECO:0000256" key="2">
    <source>
        <dbReference type="ARBA" id="ARBA00008770"/>
    </source>
</evidence>
<dbReference type="GO" id="GO:0004805">
    <property type="term" value="F:trehalose-phosphatase activity"/>
    <property type="evidence" value="ECO:0007669"/>
    <property type="project" value="UniProtKB-EC"/>
</dbReference>
<comment type="caution">
    <text evidence="5">The sequence shown here is derived from an EMBL/GenBank/DDBJ whole genome shotgun (WGS) entry which is preliminary data.</text>
</comment>
<dbReference type="GO" id="GO:0005992">
    <property type="term" value="P:trehalose biosynthetic process"/>
    <property type="evidence" value="ECO:0007669"/>
    <property type="project" value="UniProtKB-UniPathway"/>
</dbReference>
<evidence type="ECO:0000313" key="6">
    <source>
        <dbReference type="Proteomes" id="UP000178187"/>
    </source>
</evidence>
<keyword evidence="4" id="KW-0460">Magnesium</keyword>
<dbReference type="AlphaFoldDB" id="A0A1G1KRC0"/>
<dbReference type="InterPro" id="IPR023214">
    <property type="entry name" value="HAD_sf"/>
</dbReference>
<accession>A0A1G1KRC0</accession>
<sequence>MKCFGENEINILAQAYRLCLFLDYDGTLTPIVRHPSLARLSSSRKKVLRELSRLPNVKVCIVSGRILSALKRMVGVSKFVYVGNHGFEGEGPGIRYHHFTDRKRRALLAIIHQKLKQQLGSIPGVFIENKTLTVSVHYRRVSKKDLAKVKLNFLRITMPYIHKSKIHLVEGKKVMEVRPDAQWNKGTAVMWVLDRLASKSRKGIFPVYVGDDRTDEDAFISLKRRGMTVKVTMLPREYSEAQYFLHSPAKVFVFLKKIIAIRKLMAEGYHP</sequence>
<dbReference type="PANTHER" id="PTHR43768">
    <property type="entry name" value="TREHALOSE 6-PHOSPHATE PHOSPHATASE"/>
    <property type="match status" value="1"/>
</dbReference>
<dbReference type="UniPathway" id="UPA00299"/>
<dbReference type="PANTHER" id="PTHR43768:SF3">
    <property type="entry name" value="TREHALOSE 6-PHOSPHATE PHOSPHATASE"/>
    <property type="match status" value="1"/>
</dbReference>
<keyword evidence="4" id="KW-0479">Metal-binding</keyword>
<comment type="pathway">
    <text evidence="1 4">Glycan biosynthesis; trehalose biosynthesis.</text>
</comment>
<dbReference type="InterPro" id="IPR036412">
    <property type="entry name" value="HAD-like_sf"/>
</dbReference>
<name>A0A1G1KRC0_9BACT</name>
<evidence type="ECO:0000313" key="5">
    <source>
        <dbReference type="EMBL" id="OGW95437.1"/>
    </source>
</evidence>
<dbReference type="InterPro" id="IPR044651">
    <property type="entry name" value="OTSB-like"/>
</dbReference>
<dbReference type="NCBIfam" id="TIGR00685">
    <property type="entry name" value="T6PP"/>
    <property type="match status" value="1"/>
</dbReference>
<comment type="similarity">
    <text evidence="2 4">Belongs to the trehalose phosphatase family.</text>
</comment>
<dbReference type="GO" id="GO:0046872">
    <property type="term" value="F:metal ion binding"/>
    <property type="evidence" value="ECO:0007669"/>
    <property type="project" value="UniProtKB-KW"/>
</dbReference>
<dbReference type="Gene3D" id="3.30.70.1020">
    <property type="entry name" value="Trehalose-6-phosphate phosphatase related protein, domain 2"/>
    <property type="match status" value="1"/>
</dbReference>
<evidence type="ECO:0000256" key="1">
    <source>
        <dbReference type="ARBA" id="ARBA00005199"/>
    </source>
</evidence>
<evidence type="ECO:0000256" key="3">
    <source>
        <dbReference type="ARBA" id="ARBA00022801"/>
    </source>
</evidence>
<dbReference type="Proteomes" id="UP000178187">
    <property type="component" value="Unassembled WGS sequence"/>
</dbReference>
<comment type="cofactor">
    <cofactor evidence="4">
        <name>Mg(2+)</name>
        <dbReference type="ChEBI" id="CHEBI:18420"/>
    </cofactor>
</comment>
<proteinExistence type="inferred from homology"/>
<keyword evidence="3 4" id="KW-0378">Hydrolase</keyword>
<dbReference type="Pfam" id="PF02358">
    <property type="entry name" value="Trehalose_PPase"/>
    <property type="match status" value="1"/>
</dbReference>
<dbReference type="InterPro" id="IPR003337">
    <property type="entry name" value="Trehalose_PPase"/>
</dbReference>
<dbReference type="InterPro" id="IPR006379">
    <property type="entry name" value="HAD-SF_hydro_IIB"/>
</dbReference>
<comment type="function">
    <text evidence="4">Removes the phosphate from trehalose 6-phosphate to produce free trehalose.</text>
</comment>
<dbReference type="EMBL" id="MHFR01000063">
    <property type="protein sequence ID" value="OGW95437.1"/>
    <property type="molecule type" value="Genomic_DNA"/>
</dbReference>
<comment type="catalytic activity">
    <reaction evidence="4">
        <text>alpha,alpha-trehalose 6-phosphate + H2O = alpha,alpha-trehalose + phosphate</text>
        <dbReference type="Rhea" id="RHEA:23420"/>
        <dbReference type="ChEBI" id="CHEBI:15377"/>
        <dbReference type="ChEBI" id="CHEBI:16551"/>
        <dbReference type="ChEBI" id="CHEBI:43474"/>
        <dbReference type="ChEBI" id="CHEBI:58429"/>
        <dbReference type="EC" id="3.1.3.12"/>
    </reaction>
</comment>
<dbReference type="CDD" id="cd01627">
    <property type="entry name" value="HAD_TPP"/>
    <property type="match status" value="1"/>
</dbReference>
<dbReference type="Gene3D" id="3.40.50.1000">
    <property type="entry name" value="HAD superfamily/HAD-like"/>
    <property type="match status" value="1"/>
</dbReference>
<evidence type="ECO:0000256" key="4">
    <source>
        <dbReference type="RuleBase" id="RU361117"/>
    </source>
</evidence>
<gene>
    <name evidence="5" type="ORF">A3G33_10700</name>
</gene>
<reference evidence="5 6" key="1">
    <citation type="journal article" date="2016" name="Nat. Commun.">
        <title>Thousands of microbial genomes shed light on interconnected biogeochemical processes in an aquifer system.</title>
        <authorList>
            <person name="Anantharaman K."/>
            <person name="Brown C.T."/>
            <person name="Hug L.A."/>
            <person name="Sharon I."/>
            <person name="Castelle C.J."/>
            <person name="Probst A.J."/>
            <person name="Thomas B.C."/>
            <person name="Singh A."/>
            <person name="Wilkins M.J."/>
            <person name="Karaoz U."/>
            <person name="Brodie E.L."/>
            <person name="Williams K.H."/>
            <person name="Hubbard S.S."/>
            <person name="Banfield J.F."/>
        </authorList>
    </citation>
    <scope>NUCLEOTIDE SEQUENCE [LARGE SCALE GENOMIC DNA]</scope>
</reference>
<organism evidence="5 6">
    <name type="scientific">Candidatus Danuiimicrobium aquiferis</name>
    <dbReference type="NCBI Taxonomy" id="1801832"/>
    <lineage>
        <taxon>Bacteria</taxon>
        <taxon>Pseudomonadati</taxon>
        <taxon>Candidatus Omnitrophota</taxon>
        <taxon>Candidatus Danuiimicrobium</taxon>
    </lineage>
</organism>
<dbReference type="NCBIfam" id="TIGR01484">
    <property type="entry name" value="HAD-SF-IIB"/>
    <property type="match status" value="1"/>
</dbReference>
<dbReference type="SUPFAM" id="SSF56784">
    <property type="entry name" value="HAD-like"/>
    <property type="match status" value="1"/>
</dbReference>
<protein>
    <recommendedName>
        <fullName evidence="4">Trehalose 6-phosphate phosphatase</fullName>
        <ecNumber evidence="4">3.1.3.12</ecNumber>
    </recommendedName>
</protein>
<dbReference type="EC" id="3.1.3.12" evidence="4"/>